<feature type="region of interest" description="Disordered" evidence="1">
    <location>
        <begin position="1"/>
        <end position="32"/>
    </location>
</feature>
<comment type="caution">
    <text evidence="3">The sequence shown here is derived from an EMBL/GenBank/DDBJ whole genome shotgun (WGS) entry which is preliminary data.</text>
</comment>
<dbReference type="CDD" id="cd06170">
    <property type="entry name" value="LuxR_C_like"/>
    <property type="match status" value="1"/>
</dbReference>
<dbReference type="InterPro" id="IPR016032">
    <property type="entry name" value="Sig_transdc_resp-reg_C-effctor"/>
</dbReference>
<gene>
    <name evidence="3" type="ORF">ACFO9E_20185</name>
</gene>
<accession>A0ABV9G777</accession>
<dbReference type="InterPro" id="IPR051797">
    <property type="entry name" value="TrmB-like"/>
</dbReference>
<evidence type="ECO:0000313" key="3">
    <source>
        <dbReference type="EMBL" id="MFC4610110.1"/>
    </source>
</evidence>
<keyword evidence="4" id="KW-1185">Reference proteome</keyword>
<dbReference type="Gene3D" id="1.10.10.10">
    <property type="entry name" value="Winged helix-like DNA-binding domain superfamily/Winged helix DNA-binding domain"/>
    <property type="match status" value="1"/>
</dbReference>
<protein>
    <submittedName>
        <fullName evidence="3">LuxR C-terminal-related transcriptional regulator</fullName>
    </submittedName>
</protein>
<dbReference type="PANTHER" id="PTHR34293:SF1">
    <property type="entry name" value="HTH-TYPE TRANSCRIPTIONAL REGULATOR TRMBL2"/>
    <property type="match status" value="1"/>
</dbReference>
<evidence type="ECO:0000259" key="2">
    <source>
        <dbReference type="PROSITE" id="PS50043"/>
    </source>
</evidence>
<name>A0ABV9G777_9ACTN</name>
<dbReference type="SMART" id="SM00421">
    <property type="entry name" value="HTH_LUXR"/>
    <property type="match status" value="1"/>
</dbReference>
<evidence type="ECO:0000313" key="4">
    <source>
        <dbReference type="Proteomes" id="UP001595993"/>
    </source>
</evidence>
<organism evidence="3 4">
    <name type="scientific">Streptomyces maoxianensis</name>
    <dbReference type="NCBI Taxonomy" id="1459942"/>
    <lineage>
        <taxon>Bacteria</taxon>
        <taxon>Bacillati</taxon>
        <taxon>Actinomycetota</taxon>
        <taxon>Actinomycetes</taxon>
        <taxon>Kitasatosporales</taxon>
        <taxon>Streptomycetaceae</taxon>
        <taxon>Streptomyces</taxon>
    </lineage>
</organism>
<proteinExistence type="predicted"/>
<dbReference type="Pfam" id="PF00196">
    <property type="entry name" value="GerE"/>
    <property type="match status" value="1"/>
</dbReference>
<dbReference type="InterPro" id="IPR000792">
    <property type="entry name" value="Tscrpt_reg_LuxR_C"/>
</dbReference>
<sequence length="359" mass="38715">MTQCGSRAGHTTCRREIRQPSPTTPPPAARSTPERYRIALDDAAWRPELLTDERGWSGTDFAAALQLLSRLDLFVPAPETRSGWTALAPDTALRNLFLEEERHTGSLLAAVQQTRSAPAQVVADFQPVHARELSSAHMEVVTGTANVSAALEDASHRVEDEVLSLHPGRALQAGMIEAGLERDRLALGRGVRIRTIHLGSAAAVPHMTAYLRRLTAAGAQVRTAHTLPLRLIVVDRSLAVVPAPVSADGDIAAIVLRSETLVEVLRGIFEHCWAGANVLTDTGSGSEALAGDAEWQPTGRHRELLRMLSGGLTDEAMARKLGVSERTVRRLVSELTERLGAASRFQAGVCAVRLGWLDD</sequence>
<feature type="domain" description="HTH luxR-type" evidence="2">
    <location>
        <begin position="291"/>
        <end position="355"/>
    </location>
</feature>
<dbReference type="Proteomes" id="UP001595993">
    <property type="component" value="Unassembled WGS sequence"/>
</dbReference>
<dbReference type="PROSITE" id="PS50043">
    <property type="entry name" value="HTH_LUXR_2"/>
    <property type="match status" value="1"/>
</dbReference>
<dbReference type="EMBL" id="JBHSFE010000014">
    <property type="protein sequence ID" value="MFC4610110.1"/>
    <property type="molecule type" value="Genomic_DNA"/>
</dbReference>
<evidence type="ECO:0000256" key="1">
    <source>
        <dbReference type="SAM" id="MobiDB-lite"/>
    </source>
</evidence>
<reference evidence="4" key="1">
    <citation type="journal article" date="2019" name="Int. J. Syst. Evol. Microbiol.">
        <title>The Global Catalogue of Microorganisms (GCM) 10K type strain sequencing project: providing services to taxonomists for standard genome sequencing and annotation.</title>
        <authorList>
            <consortium name="The Broad Institute Genomics Platform"/>
            <consortium name="The Broad Institute Genome Sequencing Center for Infectious Disease"/>
            <person name="Wu L."/>
            <person name="Ma J."/>
        </authorList>
    </citation>
    <scope>NUCLEOTIDE SEQUENCE [LARGE SCALE GENOMIC DNA]</scope>
    <source>
        <strain evidence="4">CGMCC 4.7139</strain>
    </source>
</reference>
<dbReference type="SUPFAM" id="SSF46894">
    <property type="entry name" value="C-terminal effector domain of the bipartite response regulators"/>
    <property type="match status" value="1"/>
</dbReference>
<dbReference type="InterPro" id="IPR036388">
    <property type="entry name" value="WH-like_DNA-bd_sf"/>
</dbReference>
<dbReference type="PANTHER" id="PTHR34293">
    <property type="entry name" value="HTH-TYPE TRANSCRIPTIONAL REGULATOR TRMBL2"/>
    <property type="match status" value="1"/>
</dbReference>